<keyword evidence="2" id="KW-0812">Transmembrane</keyword>
<accession>A0ABW2UYE6</accession>
<organism evidence="3 4">
    <name type="scientific">Paenibacillus thermoaerophilus</name>
    <dbReference type="NCBI Taxonomy" id="1215385"/>
    <lineage>
        <taxon>Bacteria</taxon>
        <taxon>Bacillati</taxon>
        <taxon>Bacillota</taxon>
        <taxon>Bacilli</taxon>
        <taxon>Bacillales</taxon>
        <taxon>Paenibacillaceae</taxon>
        <taxon>Paenibacillus</taxon>
    </lineage>
</organism>
<dbReference type="PANTHER" id="PTHR40027:SF1">
    <property type="entry name" value="CELL DIVISION PROTEIN DIVIC"/>
    <property type="match status" value="1"/>
</dbReference>
<dbReference type="InterPro" id="IPR039076">
    <property type="entry name" value="DivIC"/>
</dbReference>
<dbReference type="Proteomes" id="UP001596528">
    <property type="component" value="Unassembled WGS sequence"/>
</dbReference>
<dbReference type="PANTHER" id="PTHR40027">
    <property type="entry name" value="CELL DIVISION PROTEIN DIVIC"/>
    <property type="match status" value="1"/>
</dbReference>
<dbReference type="EMBL" id="JBHTGQ010000005">
    <property type="protein sequence ID" value="MFC7748942.1"/>
    <property type="molecule type" value="Genomic_DNA"/>
</dbReference>
<keyword evidence="4" id="KW-1185">Reference proteome</keyword>
<feature type="coiled-coil region" evidence="1">
    <location>
        <begin position="45"/>
        <end position="79"/>
    </location>
</feature>
<protein>
    <submittedName>
        <fullName evidence="3">Septum formation initiator family protein</fullName>
    </submittedName>
</protein>
<keyword evidence="2" id="KW-0472">Membrane</keyword>
<proteinExistence type="predicted"/>
<evidence type="ECO:0000313" key="3">
    <source>
        <dbReference type="EMBL" id="MFC7748942.1"/>
    </source>
</evidence>
<dbReference type="Pfam" id="PF04977">
    <property type="entry name" value="DivIC"/>
    <property type="match status" value="1"/>
</dbReference>
<keyword evidence="1" id="KW-0175">Coiled coil</keyword>
<name>A0ABW2UYE6_9BACL</name>
<feature type="transmembrane region" description="Helical" evidence="2">
    <location>
        <begin position="21"/>
        <end position="42"/>
    </location>
</feature>
<reference evidence="4" key="1">
    <citation type="journal article" date="2019" name="Int. J. Syst. Evol. Microbiol.">
        <title>The Global Catalogue of Microorganisms (GCM) 10K type strain sequencing project: providing services to taxonomists for standard genome sequencing and annotation.</title>
        <authorList>
            <consortium name="The Broad Institute Genomics Platform"/>
            <consortium name="The Broad Institute Genome Sequencing Center for Infectious Disease"/>
            <person name="Wu L."/>
            <person name="Ma J."/>
        </authorList>
    </citation>
    <scope>NUCLEOTIDE SEQUENCE [LARGE SCALE GENOMIC DNA]</scope>
    <source>
        <strain evidence="4">JCM 18657</strain>
    </source>
</reference>
<gene>
    <name evidence="3" type="ORF">ACFQWB_03140</name>
</gene>
<evidence type="ECO:0000256" key="2">
    <source>
        <dbReference type="SAM" id="Phobius"/>
    </source>
</evidence>
<dbReference type="InterPro" id="IPR007060">
    <property type="entry name" value="FtsL/DivIC"/>
</dbReference>
<sequence>MSVSNRQPNKTPVRRKKVHRRFVLMFMACFLGWAGITCWNQFGQLKAKAAEVAEMEAKLEEVRQQNETYKQDIARLSDDEYLEQWIRSQYHYAKPGETVYYKTQE</sequence>
<evidence type="ECO:0000256" key="1">
    <source>
        <dbReference type="SAM" id="Coils"/>
    </source>
</evidence>
<comment type="caution">
    <text evidence="3">The sequence shown here is derived from an EMBL/GenBank/DDBJ whole genome shotgun (WGS) entry which is preliminary data.</text>
</comment>
<keyword evidence="2" id="KW-1133">Transmembrane helix</keyword>
<evidence type="ECO:0000313" key="4">
    <source>
        <dbReference type="Proteomes" id="UP001596528"/>
    </source>
</evidence>